<name>A0A844BAP9_9BURK</name>
<comment type="caution">
    <text evidence="1">The sequence shown here is derived from an EMBL/GenBank/DDBJ whole genome shotgun (WGS) entry which is preliminary data.</text>
</comment>
<keyword evidence="2" id="KW-1185">Reference proteome</keyword>
<reference evidence="1 2" key="1">
    <citation type="submission" date="2019-11" db="EMBL/GenBank/DDBJ databases">
        <title>Caenimonas koreensis gen. nov., sp. nov., isolated from activated sludge.</title>
        <authorList>
            <person name="Seung H.R."/>
        </authorList>
    </citation>
    <scope>NUCLEOTIDE SEQUENCE [LARGE SCALE GENOMIC DNA]</scope>
    <source>
        <strain evidence="1 2">EMB320</strain>
    </source>
</reference>
<dbReference type="AlphaFoldDB" id="A0A844BAP9"/>
<gene>
    <name evidence="1" type="ORF">GHT07_15325</name>
</gene>
<dbReference type="EMBL" id="WJBU01000014">
    <property type="protein sequence ID" value="MRD48659.1"/>
    <property type="molecule type" value="Genomic_DNA"/>
</dbReference>
<evidence type="ECO:0000313" key="2">
    <source>
        <dbReference type="Proteomes" id="UP000487350"/>
    </source>
</evidence>
<accession>A0A844BAP9</accession>
<dbReference type="Proteomes" id="UP000487350">
    <property type="component" value="Unassembled WGS sequence"/>
</dbReference>
<sequence>MHAEDLLVYVKAAAAVLELPMDDERVAAVAAHLARTAAMARQLQAADIAPEDEPAEIYRPAPFPVADGSQEVV</sequence>
<proteinExistence type="predicted"/>
<dbReference type="Pfam" id="PF13318">
    <property type="entry name" value="AtzG-like"/>
    <property type="match status" value="1"/>
</dbReference>
<organism evidence="1 2">
    <name type="scientific">Caenimonas koreensis DSM 17982</name>
    <dbReference type="NCBI Taxonomy" id="1121255"/>
    <lineage>
        <taxon>Bacteria</taxon>
        <taxon>Pseudomonadati</taxon>
        <taxon>Pseudomonadota</taxon>
        <taxon>Betaproteobacteria</taxon>
        <taxon>Burkholderiales</taxon>
        <taxon>Comamonadaceae</taxon>
        <taxon>Caenimonas</taxon>
    </lineage>
</organism>
<evidence type="ECO:0000313" key="1">
    <source>
        <dbReference type="EMBL" id="MRD48659.1"/>
    </source>
</evidence>
<protein>
    <submittedName>
        <fullName evidence="1">DUF4089 domain-containing protein</fullName>
    </submittedName>
</protein>
<dbReference type="InterPro" id="IPR025148">
    <property type="entry name" value="AtzG-like"/>
</dbReference>
<dbReference type="RefSeq" id="WP_153585968.1">
    <property type="nucleotide sequence ID" value="NZ_WJBU01000014.1"/>
</dbReference>